<evidence type="ECO:0000313" key="1">
    <source>
        <dbReference type="EMBL" id="SAI69789.1"/>
    </source>
</evidence>
<dbReference type="OrthoDB" id="529208at2"/>
<dbReference type="EMBL" id="LT546645">
    <property type="protein sequence ID" value="SAI69789.1"/>
    <property type="molecule type" value="Genomic_DNA"/>
</dbReference>
<accession>A0A146B218</accession>
<dbReference type="GeneID" id="56590789"/>
<organism evidence="1 2">
    <name type="scientific">Bordetella trematum</name>
    <dbReference type="NCBI Taxonomy" id="123899"/>
    <lineage>
        <taxon>Bacteria</taxon>
        <taxon>Pseudomonadati</taxon>
        <taxon>Pseudomonadota</taxon>
        <taxon>Betaproteobacteria</taxon>
        <taxon>Burkholderiales</taxon>
        <taxon>Alcaligenaceae</taxon>
        <taxon>Bordetella</taxon>
    </lineage>
</organism>
<proteinExistence type="predicted"/>
<protein>
    <submittedName>
        <fullName evidence="1">Uncharacterized protein</fullName>
    </submittedName>
</protein>
<reference evidence="1 2" key="1">
    <citation type="submission" date="2016-04" db="EMBL/GenBank/DDBJ databases">
        <authorList>
            <consortium name="Pathogen Informatics"/>
        </authorList>
    </citation>
    <scope>NUCLEOTIDE SEQUENCE [LARGE SCALE GENOMIC DNA]</scope>
    <source>
        <strain evidence="1 2">H044680328</strain>
    </source>
</reference>
<gene>
    <name evidence="1" type="ORF">SAMEA3906487_01933</name>
</gene>
<dbReference type="AlphaFoldDB" id="A0A146B218"/>
<evidence type="ECO:0000313" key="2">
    <source>
        <dbReference type="Proteomes" id="UP000076825"/>
    </source>
</evidence>
<sequence>MAARAEAVLPVSQANTLPVAPAQGADRLKMMAAARPDDVREPSRSGAGAFEIAVHPISNRQIPDIAPVWQASFAALRAGLLLGHVLAAWPPRPRFGLERLLPTFLAIHVLGP</sequence>
<dbReference type="KEGG" id="btrm:SAMEA390648701933"/>
<dbReference type="PATRIC" id="fig|123899.6.peg.1922"/>
<dbReference type="RefSeq" id="WP_025512972.1">
    <property type="nucleotide sequence ID" value="NZ_CP016340.1"/>
</dbReference>
<keyword evidence="2" id="KW-1185">Reference proteome</keyword>
<dbReference type="STRING" id="123899.SAMEA3906487_01933"/>
<dbReference type="Proteomes" id="UP000076825">
    <property type="component" value="Chromosome 1"/>
</dbReference>
<name>A0A146B218_9BORD</name>